<feature type="transmembrane region" description="Helical" evidence="14">
    <location>
        <begin position="41"/>
        <end position="62"/>
    </location>
</feature>
<dbReference type="InterPro" id="IPR004703">
    <property type="entry name" value="PTS_sugar-sp_permease"/>
</dbReference>
<keyword evidence="16" id="KW-1185">Reference proteome</keyword>
<evidence type="ECO:0000256" key="14">
    <source>
        <dbReference type="SAM" id="Phobius"/>
    </source>
</evidence>
<keyword evidence="4" id="KW-1003">Cell membrane</keyword>
<dbReference type="NCBIfam" id="NF006920">
    <property type="entry name" value="PRK09410.1-2"/>
    <property type="match status" value="1"/>
</dbReference>
<evidence type="ECO:0000256" key="10">
    <source>
        <dbReference type="ARBA" id="ARBA00037387"/>
    </source>
</evidence>
<keyword evidence="7 14" id="KW-0812">Transmembrane</keyword>
<keyword evidence="3" id="KW-0813">Transport</keyword>
<sequence length="457" mass="47403">MNFIISFVNDVLAVPAVLVGLAALVGLVAQRKSFPEVLTGTTKSILGFLILVAGATTLVGSLNKLGPLLEQGFAVKGVVPNNEAVVAIAQKTLGSETALIMVFGFIANILYARFTPFKFIFLTGHHTFYMAALLSAVLGTAGLSGASLVIIGSLILGALMVLMPALASRYMDQVTNNSGIALGHFGTLGYWLSGLIGSKVGNKEDSIENYKLPKTLSFFRDSLVSTSLVMFIIFLIAALAAGNEQVLKLSGGQNLLVFTLLQALTFAAGVAVILQGVRMIIGEIVPAFQGIAQKIVPEAKPALDCPVTFPYAPTAVLVGFLCSFAGGLISMLALGSLGMAVIVPGLVPHFFVGGTAGVFGNATGGKRGCILGSFVNGILISFGAAFLLPMLGALGFENTTFGDSDFQWVGIVIGAVGKSFKGNAVAIAVTLIALLALVMIVGSLITQRRRADVSREV</sequence>
<feature type="transmembrane region" description="Helical" evidence="14">
    <location>
        <begin position="128"/>
        <end position="161"/>
    </location>
</feature>
<feature type="transmembrane region" description="Helical" evidence="14">
    <location>
        <begin position="424"/>
        <end position="445"/>
    </location>
</feature>
<dbReference type="PANTHER" id="PTHR33843">
    <property type="entry name" value="ASCORBATE-SPECIFIC PTS SYSTEM EIIC COMPONENT"/>
    <property type="match status" value="1"/>
</dbReference>
<organism evidence="15 16">
    <name type="scientific">Thermanaeromonas toyohensis ToBE</name>
    <dbReference type="NCBI Taxonomy" id="698762"/>
    <lineage>
        <taxon>Bacteria</taxon>
        <taxon>Bacillati</taxon>
        <taxon>Bacillota</taxon>
        <taxon>Clostridia</taxon>
        <taxon>Neomoorellales</taxon>
        <taxon>Neomoorellaceae</taxon>
        <taxon>Thermanaeromonas</taxon>
    </lineage>
</organism>
<feature type="transmembrane region" description="Helical" evidence="14">
    <location>
        <begin position="181"/>
        <end position="201"/>
    </location>
</feature>
<dbReference type="Proteomes" id="UP000192569">
    <property type="component" value="Chromosome I"/>
</dbReference>
<evidence type="ECO:0000313" key="15">
    <source>
        <dbReference type="EMBL" id="SMB94499.1"/>
    </source>
</evidence>
<evidence type="ECO:0000256" key="13">
    <source>
        <dbReference type="ARBA" id="ARBA00042859"/>
    </source>
</evidence>
<dbReference type="STRING" id="698762.SAMN00808754_1046"/>
<dbReference type="GO" id="GO:0005886">
    <property type="term" value="C:plasma membrane"/>
    <property type="evidence" value="ECO:0007669"/>
    <property type="project" value="UniProtKB-SubCell"/>
</dbReference>
<dbReference type="AlphaFoldDB" id="A0A1W1VM97"/>
<comment type="subcellular location">
    <subcellularLocation>
        <location evidence="1">Cell membrane</location>
        <topology evidence="1">Multi-pass membrane protein</topology>
    </subcellularLocation>
</comment>
<evidence type="ECO:0000256" key="5">
    <source>
        <dbReference type="ARBA" id="ARBA00022597"/>
    </source>
</evidence>
<evidence type="ECO:0000256" key="8">
    <source>
        <dbReference type="ARBA" id="ARBA00022989"/>
    </source>
</evidence>
<feature type="transmembrane region" description="Helical" evidence="14">
    <location>
        <begin position="374"/>
        <end position="396"/>
    </location>
</feature>
<keyword evidence="8 14" id="KW-1133">Transmembrane helix</keyword>
<evidence type="ECO:0000256" key="4">
    <source>
        <dbReference type="ARBA" id="ARBA00022475"/>
    </source>
</evidence>
<feature type="transmembrane region" description="Helical" evidence="14">
    <location>
        <begin position="255"/>
        <end position="274"/>
    </location>
</feature>
<comment type="similarity">
    <text evidence="11">Belongs to the UlaA family.</text>
</comment>
<evidence type="ECO:0000256" key="7">
    <source>
        <dbReference type="ARBA" id="ARBA00022692"/>
    </source>
</evidence>
<dbReference type="RefSeq" id="WP_084664538.1">
    <property type="nucleotide sequence ID" value="NZ_LT838272.1"/>
</dbReference>
<dbReference type="GO" id="GO:0009401">
    <property type="term" value="P:phosphoenolpyruvate-dependent sugar phosphotransferase system"/>
    <property type="evidence" value="ECO:0007669"/>
    <property type="project" value="UniProtKB-KW"/>
</dbReference>
<feature type="transmembrane region" description="Helical" evidence="14">
    <location>
        <begin position="315"/>
        <end position="335"/>
    </location>
</feature>
<keyword evidence="5" id="KW-0762">Sugar transport</keyword>
<dbReference type="NCBIfam" id="NF006922">
    <property type="entry name" value="PRK09410.1-5"/>
    <property type="match status" value="1"/>
</dbReference>
<evidence type="ECO:0000313" key="16">
    <source>
        <dbReference type="Proteomes" id="UP000192569"/>
    </source>
</evidence>
<feature type="transmembrane region" description="Helical" evidence="14">
    <location>
        <begin position="98"/>
        <end position="116"/>
    </location>
</feature>
<accession>A0A1W1VM97</accession>
<proteinExistence type="inferred from homology"/>
<evidence type="ECO:0000256" key="2">
    <source>
        <dbReference type="ARBA" id="ARBA00011738"/>
    </source>
</evidence>
<reference evidence="15 16" key="1">
    <citation type="submission" date="2017-04" db="EMBL/GenBank/DDBJ databases">
        <authorList>
            <person name="Afonso C.L."/>
            <person name="Miller P.J."/>
            <person name="Scott M.A."/>
            <person name="Spackman E."/>
            <person name="Goraichik I."/>
            <person name="Dimitrov K.M."/>
            <person name="Suarez D.L."/>
            <person name="Swayne D.E."/>
        </authorList>
    </citation>
    <scope>NUCLEOTIDE SEQUENCE [LARGE SCALE GENOMIC DNA]</scope>
    <source>
        <strain evidence="15 16">ToBE</strain>
    </source>
</reference>
<comment type="function">
    <text evidence="10">The phosphoenolpyruvate-dependent sugar phosphotransferase system (sugar PTS), a major carbohydrate active transport system, catalyzes the phosphorylation of incoming sugar substrates concomitantly with their translocation across the cell membrane. The enzyme II UlaABC PTS system is involved in ascorbate transport.</text>
</comment>
<evidence type="ECO:0000256" key="3">
    <source>
        <dbReference type="ARBA" id="ARBA00022448"/>
    </source>
</evidence>
<evidence type="ECO:0000256" key="11">
    <source>
        <dbReference type="ARBA" id="ARBA00038218"/>
    </source>
</evidence>
<keyword evidence="6" id="KW-0598">Phosphotransferase system</keyword>
<name>A0A1W1VM97_9FIRM</name>
<dbReference type="Pfam" id="PF03611">
    <property type="entry name" value="EIIC-GAT"/>
    <property type="match status" value="1"/>
</dbReference>
<evidence type="ECO:0000256" key="9">
    <source>
        <dbReference type="ARBA" id="ARBA00023136"/>
    </source>
</evidence>
<comment type="subunit">
    <text evidence="2">Homodimer.</text>
</comment>
<evidence type="ECO:0000256" key="6">
    <source>
        <dbReference type="ARBA" id="ARBA00022683"/>
    </source>
</evidence>
<dbReference type="OrthoDB" id="9796178at2"/>
<feature type="transmembrane region" description="Helical" evidence="14">
    <location>
        <begin position="222"/>
        <end position="243"/>
    </location>
</feature>
<evidence type="ECO:0000256" key="1">
    <source>
        <dbReference type="ARBA" id="ARBA00004651"/>
    </source>
</evidence>
<dbReference type="EMBL" id="LT838272">
    <property type="protein sequence ID" value="SMB94499.1"/>
    <property type="molecule type" value="Genomic_DNA"/>
</dbReference>
<evidence type="ECO:0000256" key="12">
    <source>
        <dbReference type="ARBA" id="ARBA00039702"/>
    </source>
</evidence>
<protein>
    <recommendedName>
        <fullName evidence="12">Ascorbate-specific PTS system EIIC component</fullName>
    </recommendedName>
    <alternativeName>
        <fullName evidence="13">Ascorbate-specific permease IIC component UlaA</fullName>
    </alternativeName>
</protein>
<feature type="transmembrane region" description="Helical" evidence="14">
    <location>
        <begin position="12"/>
        <end position="29"/>
    </location>
</feature>
<dbReference type="InterPro" id="IPR051562">
    <property type="entry name" value="Ascorbate-PTS_EIIC"/>
</dbReference>
<feature type="transmembrane region" description="Helical" evidence="14">
    <location>
        <begin position="341"/>
        <end position="362"/>
    </location>
</feature>
<dbReference type="PANTHER" id="PTHR33843:SF4">
    <property type="entry name" value="ASCORBATE-SPECIFIC PTS SYSTEM EIIC COMPONENT"/>
    <property type="match status" value="1"/>
</dbReference>
<gene>
    <name evidence="15" type="ORF">SAMN00808754_1046</name>
</gene>
<dbReference type="NCBIfam" id="NF009553">
    <property type="entry name" value="PRK12997.1-5"/>
    <property type="match status" value="1"/>
</dbReference>
<keyword evidence="9 14" id="KW-0472">Membrane</keyword>